<dbReference type="RefSeq" id="WP_125556865.1">
    <property type="nucleotide sequence ID" value="NZ_RBVX01000015.1"/>
</dbReference>
<evidence type="ECO:0000313" key="4">
    <source>
        <dbReference type="Proteomes" id="UP000275076"/>
    </source>
</evidence>
<comment type="caution">
    <text evidence="3">The sequence shown here is derived from an EMBL/GenBank/DDBJ whole genome shotgun (WGS) entry which is preliminary data.</text>
</comment>
<proteinExistence type="predicted"/>
<keyword evidence="4" id="KW-1185">Reference proteome</keyword>
<reference evidence="3 4" key="1">
    <citation type="submission" date="2018-10" db="EMBL/GenBank/DDBJ databases">
        <title>Draft genome sequence of Bacillus salarius IM0101, isolated from a hypersaline soil in Inner Mongolia, China.</title>
        <authorList>
            <person name="Yamprayoonswat W."/>
            <person name="Boonvisut S."/>
            <person name="Jumpathong W."/>
            <person name="Sittihan S."/>
            <person name="Ruangsuj P."/>
            <person name="Wanthongcharoen S."/>
            <person name="Thongpramul N."/>
            <person name="Pimmason S."/>
            <person name="Yu B."/>
            <person name="Yasawong M."/>
        </authorList>
    </citation>
    <scope>NUCLEOTIDE SEQUENCE [LARGE SCALE GENOMIC DNA]</scope>
    <source>
        <strain evidence="3 4">IM0101</strain>
    </source>
</reference>
<dbReference type="InterPro" id="IPR052698">
    <property type="entry name" value="MoCofactor_Util/Proc"/>
</dbReference>
<dbReference type="Pfam" id="PF02625">
    <property type="entry name" value="XdhC_CoxI"/>
    <property type="match status" value="1"/>
</dbReference>
<dbReference type="AlphaFoldDB" id="A0A3R9QSH3"/>
<dbReference type="EMBL" id="RBVX01000015">
    <property type="protein sequence ID" value="RSL32394.1"/>
    <property type="molecule type" value="Genomic_DNA"/>
</dbReference>
<organism evidence="3 4">
    <name type="scientific">Salibacterium salarium</name>
    <dbReference type="NCBI Taxonomy" id="284579"/>
    <lineage>
        <taxon>Bacteria</taxon>
        <taxon>Bacillati</taxon>
        <taxon>Bacillota</taxon>
        <taxon>Bacilli</taxon>
        <taxon>Bacillales</taxon>
        <taxon>Bacillaceae</taxon>
    </lineage>
</organism>
<dbReference type="Proteomes" id="UP000275076">
    <property type="component" value="Unassembled WGS sequence"/>
</dbReference>
<evidence type="ECO:0000259" key="1">
    <source>
        <dbReference type="Pfam" id="PF02625"/>
    </source>
</evidence>
<dbReference type="InterPro" id="IPR003777">
    <property type="entry name" value="XdhC_CoxI"/>
</dbReference>
<protein>
    <submittedName>
        <fullName evidence="3">XdhC family protein</fullName>
    </submittedName>
</protein>
<feature type="domain" description="XdhC- CoxI" evidence="1">
    <location>
        <begin position="12"/>
        <end position="77"/>
    </location>
</feature>
<dbReference type="PANTHER" id="PTHR30388:SF6">
    <property type="entry name" value="XANTHINE DEHYDROGENASE SUBUNIT A-RELATED"/>
    <property type="match status" value="1"/>
</dbReference>
<gene>
    <name evidence="3" type="ORF">D7Z54_16000</name>
</gene>
<dbReference type="PANTHER" id="PTHR30388">
    <property type="entry name" value="ALDEHYDE OXIDOREDUCTASE MOLYBDENUM COFACTOR ASSEMBLY PROTEIN"/>
    <property type="match status" value="1"/>
</dbReference>
<dbReference type="SUPFAM" id="SSF51984">
    <property type="entry name" value="MurCD N-terminal domain"/>
    <property type="match status" value="1"/>
</dbReference>
<sequence>MEEIHSILQTLAASQQKAILAIIIQVEGSAYRKEGTSMLIQEDGTQVGLLSGGCLENDIIARWQDIWETGARTVEYDMRGFDDLSWGEGSGCNGIIHVLLEPVVDGLRSYLMTVKEYLDQGQSVFMVKKLKADAGRIETLFGIDGSFFGDWYGDVLFPLKQMADDTSQKSGTFSMEELEERVYIHYFHPKPRLFVIGANADARPLVRLAANAGFSVIVSDWRPALCKKEYFPDAARIVIGFPEEVFPTLTFTSEDCVVILTHHFQRDQEILPYLLKEDLRYLGVLGSRTRTARVLGSNEIPEKITSPIGLSINAEGPEEIAVSIVSELIMLSKVKSKTEVVSL</sequence>
<evidence type="ECO:0000259" key="2">
    <source>
        <dbReference type="Pfam" id="PF13478"/>
    </source>
</evidence>
<dbReference type="Gene3D" id="3.40.50.720">
    <property type="entry name" value="NAD(P)-binding Rossmann-like Domain"/>
    <property type="match status" value="1"/>
</dbReference>
<name>A0A3R9QSH3_9BACI</name>
<dbReference type="OrthoDB" id="9773039at2"/>
<accession>A0A3R9QSH3</accession>
<dbReference type="InterPro" id="IPR027051">
    <property type="entry name" value="XdhC_Rossmann_dom"/>
</dbReference>
<evidence type="ECO:0000313" key="3">
    <source>
        <dbReference type="EMBL" id="RSL32394.1"/>
    </source>
</evidence>
<feature type="domain" description="XdhC Rossmann" evidence="2">
    <location>
        <begin position="193"/>
        <end position="328"/>
    </location>
</feature>
<dbReference type="Pfam" id="PF13478">
    <property type="entry name" value="XdhC_C"/>
    <property type="match status" value="1"/>
</dbReference>